<accession>A0A2X2L9J0</accession>
<dbReference type="Pfam" id="PF19781">
    <property type="entry name" value="DUF6266"/>
    <property type="match status" value="1"/>
</dbReference>
<dbReference type="EMBL" id="CABWMV010000025">
    <property type="protein sequence ID" value="VXD05386.1"/>
    <property type="molecule type" value="Genomic_DNA"/>
</dbReference>
<proteinExistence type="predicted"/>
<dbReference type="AlphaFoldDB" id="A0A2X2L9J0"/>
<evidence type="ECO:0000313" key="1">
    <source>
        <dbReference type="EMBL" id="SPZ85910.1"/>
    </source>
</evidence>
<reference evidence="1 3" key="1">
    <citation type="submission" date="2018-06" db="EMBL/GenBank/DDBJ databases">
        <authorList>
            <consortium name="Pathogen Informatics"/>
            <person name="Doyle S."/>
        </authorList>
    </citation>
    <scope>NUCLEOTIDE SEQUENCE [LARGE SCALE GENOMIC DNA]</scope>
    <source>
        <strain evidence="1 3">NCTC11343</strain>
    </source>
</reference>
<dbReference type="Proteomes" id="UP000251241">
    <property type="component" value="Unassembled WGS sequence"/>
</dbReference>
<protein>
    <submittedName>
        <fullName evidence="1">Uncharacterized protein</fullName>
    </submittedName>
</protein>
<dbReference type="InterPro" id="IPR046233">
    <property type="entry name" value="DUF6266"/>
</dbReference>
<dbReference type="GeneID" id="97180816"/>
<reference evidence="2 4" key="2">
    <citation type="submission" date="2019-10" db="EMBL/GenBank/DDBJ databases">
        <authorList>
            <person name="Karimi E."/>
        </authorList>
    </citation>
    <scope>NUCLEOTIDE SEQUENCE [LARGE SCALE GENOMIC DNA]</scope>
    <source>
        <strain evidence="2">Sphingobacterium sp. 8BC</strain>
    </source>
</reference>
<evidence type="ECO:0000313" key="2">
    <source>
        <dbReference type="EMBL" id="VXD05386.1"/>
    </source>
</evidence>
<gene>
    <name evidence="1" type="ORF">NCTC11343_02475</name>
    <name evidence="2" type="ORF">SPHINGO8BC_60488</name>
</gene>
<evidence type="ECO:0000313" key="3">
    <source>
        <dbReference type="Proteomes" id="UP000251241"/>
    </source>
</evidence>
<accession>A0A654DJ13</accession>
<name>A0A2X2L9J0_SPHMU</name>
<dbReference type="EMBL" id="UAUU01000008">
    <property type="protein sequence ID" value="SPZ85910.1"/>
    <property type="molecule type" value="Genomic_DNA"/>
</dbReference>
<dbReference type="Proteomes" id="UP000432350">
    <property type="component" value="Unassembled WGS sequence"/>
</dbReference>
<evidence type="ECO:0000313" key="4">
    <source>
        <dbReference type="Proteomes" id="UP000432350"/>
    </source>
</evidence>
<organism evidence="1 3">
    <name type="scientific">Sphingobacterium multivorum</name>
    <dbReference type="NCBI Taxonomy" id="28454"/>
    <lineage>
        <taxon>Bacteria</taxon>
        <taxon>Pseudomonadati</taxon>
        <taxon>Bacteroidota</taxon>
        <taxon>Sphingobacteriia</taxon>
        <taxon>Sphingobacteriales</taxon>
        <taxon>Sphingobacteriaceae</taxon>
        <taxon>Sphingobacterium</taxon>
    </lineage>
</organism>
<dbReference type="RefSeq" id="WP_070564348.1">
    <property type="nucleotide sequence ID" value="NZ_CP068086.1"/>
</dbReference>
<sequence>MAIVKNGVNGTVSGKAGSVVFVSTKTGNYVRSLPRVKKREPSPEQLLSRKRFKMVRSHISQLKPIINMGYKAYSYPKRAYDVAMSYNLKEALIQEENGFLIDWQKFMIAKGSPNPITSYTMDFDKENQVLQVTWEYDAYLEEKFNTRTYDSFLVLYNVADNGNGYSLVMNDFKGSLLSGKQHIEMPKHRKEVTYQVYIFFIESYGGGNTDSLHLGSITI</sequence>